<gene>
    <name evidence="1" type="ORF">LO744_14790</name>
</gene>
<evidence type="ECO:0000313" key="1">
    <source>
        <dbReference type="EMBL" id="MCD1118127.1"/>
    </source>
</evidence>
<dbReference type="RefSeq" id="WP_230670629.1">
    <property type="nucleotide sequence ID" value="NZ_JAJNAY010000002.1"/>
</dbReference>
<evidence type="ECO:0000313" key="2">
    <source>
        <dbReference type="Proteomes" id="UP001108025"/>
    </source>
</evidence>
<comment type="caution">
    <text evidence="1">The sequence shown here is derived from an EMBL/GenBank/DDBJ whole genome shotgun (WGS) entry which is preliminary data.</text>
</comment>
<dbReference type="InterPro" id="IPR025365">
    <property type="entry name" value="DUF4269"/>
</dbReference>
<protein>
    <submittedName>
        <fullName evidence="1">DUF4269 domain-containing protein</fullName>
    </submittedName>
</protein>
<accession>A0A9Q3V4P0</accession>
<sequence length="49" mass="5669">MIAEYKILQEKGDKFKQKIIDLKNNGIKTEPAFGLLLGLENPYEDLLKF</sequence>
<dbReference type="Proteomes" id="UP001108025">
    <property type="component" value="Unassembled WGS sequence"/>
</dbReference>
<name>A0A9Q3V4P0_9FLAO</name>
<proteinExistence type="predicted"/>
<organism evidence="1 2">
    <name type="scientific">Chryseobacterium turcicum</name>
    <dbReference type="NCBI Taxonomy" id="2898076"/>
    <lineage>
        <taxon>Bacteria</taxon>
        <taxon>Pseudomonadati</taxon>
        <taxon>Bacteroidota</taxon>
        <taxon>Flavobacteriia</taxon>
        <taxon>Flavobacteriales</taxon>
        <taxon>Weeksellaceae</taxon>
        <taxon>Chryseobacterium group</taxon>
        <taxon>Chryseobacterium</taxon>
    </lineage>
</organism>
<reference evidence="1" key="1">
    <citation type="submission" date="2021-11" db="EMBL/GenBank/DDBJ databases">
        <title>Description of novel Chryseobacterium species.</title>
        <authorList>
            <person name="Saticioglu I.B."/>
            <person name="Ay H."/>
            <person name="Altun S."/>
            <person name="Duman M."/>
        </authorList>
    </citation>
    <scope>NUCLEOTIDE SEQUENCE</scope>
    <source>
        <strain evidence="1">C-17</strain>
    </source>
</reference>
<dbReference type="AlphaFoldDB" id="A0A9Q3V4P0"/>
<dbReference type="Pfam" id="PF14091">
    <property type="entry name" value="DUF4269"/>
    <property type="match status" value="1"/>
</dbReference>
<dbReference type="EMBL" id="JAJNAY010000002">
    <property type="protein sequence ID" value="MCD1118127.1"/>
    <property type="molecule type" value="Genomic_DNA"/>
</dbReference>
<keyword evidence="2" id="KW-1185">Reference proteome</keyword>